<feature type="transmembrane region" description="Helical" evidence="3">
    <location>
        <begin position="61"/>
        <end position="83"/>
    </location>
</feature>
<dbReference type="GO" id="GO:0009245">
    <property type="term" value="P:lipid A biosynthetic process"/>
    <property type="evidence" value="ECO:0007669"/>
    <property type="project" value="TreeGrafter"/>
</dbReference>
<dbReference type="InterPro" id="IPR029052">
    <property type="entry name" value="Metallo-depent_PP-like"/>
</dbReference>
<dbReference type="EMBL" id="VLLN01000019">
    <property type="protein sequence ID" value="TWJ17756.1"/>
    <property type="molecule type" value="Genomic_DNA"/>
</dbReference>
<dbReference type="InterPro" id="IPR004843">
    <property type="entry name" value="Calcineurin-like_PHP"/>
</dbReference>
<feature type="transmembrane region" description="Helical" evidence="3">
    <location>
        <begin position="103"/>
        <end position="127"/>
    </location>
</feature>
<evidence type="ECO:0000259" key="4">
    <source>
        <dbReference type="Pfam" id="PF00149"/>
    </source>
</evidence>
<reference evidence="5 6" key="1">
    <citation type="submission" date="2019-07" db="EMBL/GenBank/DDBJ databases">
        <title>Genomic Encyclopedia of Archaeal and Bacterial Type Strains, Phase II (KMG-II): from individual species to whole genera.</title>
        <authorList>
            <person name="Goeker M."/>
        </authorList>
    </citation>
    <scope>NUCLEOTIDE SEQUENCE [LARGE SCALE GENOMIC DNA]</scope>
    <source>
        <strain evidence="5 6">ATCC BAA-1139</strain>
    </source>
</reference>
<dbReference type="PANTHER" id="PTHR31302:SF31">
    <property type="entry name" value="PHOSPHODIESTERASE YAEI"/>
    <property type="match status" value="1"/>
</dbReference>
<evidence type="ECO:0000313" key="6">
    <source>
        <dbReference type="Proteomes" id="UP000319449"/>
    </source>
</evidence>
<dbReference type="RefSeq" id="WP_145023959.1">
    <property type="nucleotide sequence ID" value="NZ_VLLN01000019.1"/>
</dbReference>
<keyword evidence="1" id="KW-0479">Metal-binding</keyword>
<evidence type="ECO:0000256" key="2">
    <source>
        <dbReference type="ARBA" id="ARBA00022801"/>
    </source>
</evidence>
<dbReference type="Pfam" id="PF00149">
    <property type="entry name" value="Metallophos"/>
    <property type="match status" value="1"/>
</dbReference>
<dbReference type="SUPFAM" id="SSF56300">
    <property type="entry name" value="Metallo-dependent phosphatases"/>
    <property type="match status" value="1"/>
</dbReference>
<keyword evidence="6" id="KW-1185">Reference proteome</keyword>
<dbReference type="GO" id="GO:0008758">
    <property type="term" value="F:UDP-2,3-diacylglucosamine hydrolase activity"/>
    <property type="evidence" value="ECO:0007669"/>
    <property type="project" value="TreeGrafter"/>
</dbReference>
<evidence type="ECO:0000256" key="1">
    <source>
        <dbReference type="ARBA" id="ARBA00022723"/>
    </source>
</evidence>
<keyword evidence="3" id="KW-0812">Transmembrane</keyword>
<dbReference type="GO" id="GO:0046872">
    <property type="term" value="F:metal ion binding"/>
    <property type="evidence" value="ECO:0007669"/>
    <property type="project" value="UniProtKB-KW"/>
</dbReference>
<keyword evidence="3" id="KW-0472">Membrane</keyword>
<dbReference type="GO" id="GO:0016020">
    <property type="term" value="C:membrane"/>
    <property type="evidence" value="ECO:0007669"/>
    <property type="project" value="GOC"/>
</dbReference>
<name>A0A562VIH9_9BACT</name>
<organism evidence="5 6">
    <name type="scientific">Geobacter argillaceus</name>
    <dbReference type="NCBI Taxonomy" id="345631"/>
    <lineage>
        <taxon>Bacteria</taxon>
        <taxon>Pseudomonadati</taxon>
        <taxon>Thermodesulfobacteriota</taxon>
        <taxon>Desulfuromonadia</taxon>
        <taxon>Geobacterales</taxon>
        <taxon>Geobacteraceae</taxon>
        <taxon>Geobacter</taxon>
    </lineage>
</organism>
<comment type="caution">
    <text evidence="5">The sequence shown here is derived from an EMBL/GenBank/DDBJ whole genome shotgun (WGS) entry which is preliminary data.</text>
</comment>
<evidence type="ECO:0000313" key="5">
    <source>
        <dbReference type="EMBL" id="TWJ17756.1"/>
    </source>
</evidence>
<protein>
    <recommendedName>
        <fullName evidence="4">Calcineurin-like phosphoesterase domain-containing protein</fullName>
    </recommendedName>
</protein>
<proteinExistence type="predicted"/>
<dbReference type="CDD" id="cd07385">
    <property type="entry name" value="MPP_YkuE_C"/>
    <property type="match status" value="1"/>
</dbReference>
<dbReference type="Proteomes" id="UP000319449">
    <property type="component" value="Unassembled WGS sequence"/>
</dbReference>
<feature type="transmembrane region" description="Helical" evidence="3">
    <location>
        <begin position="25"/>
        <end position="49"/>
    </location>
</feature>
<accession>A0A562VIH9</accession>
<keyword evidence="2" id="KW-0378">Hydrolase</keyword>
<sequence>MTLFVITFLTIYGSAHGYFFLKARAAGIGTPALALFLIVMVSAPILVRVLERAGHETVARVMAYVGYCWMGFLFLFVVSAALLDLGRLLTWLAGALLRRDSPLPLAGTTGFLLPCCLALGIGIYGWFEALDIRQERVTLVTAKLPPGIERLRIVQISDVHVGLIVREERIRQIIAVIREANPDILVSTGDLVDGHVSHFNGIAELFRELHPRYGAFAITGNHEYYAGIAQANAFTERAGFTLLPGRTRDVAGMITIAGVDDPAASRFGPAKQEKEATLLGPLPRHRFTLLLKHRPVVDPTSVGLYDLQLSGHVHKGQIFPFTLLTYLTFPVHAGLTRLSAGSNLYVSRGTGTWGPPIRFLAPPEVTIIDLVPARH</sequence>
<keyword evidence="3" id="KW-1133">Transmembrane helix</keyword>
<dbReference type="Gene3D" id="3.60.21.10">
    <property type="match status" value="1"/>
</dbReference>
<evidence type="ECO:0000256" key="3">
    <source>
        <dbReference type="SAM" id="Phobius"/>
    </source>
</evidence>
<dbReference type="AlphaFoldDB" id="A0A562VIH9"/>
<dbReference type="PANTHER" id="PTHR31302">
    <property type="entry name" value="TRANSMEMBRANE PROTEIN WITH METALLOPHOSPHOESTERASE DOMAIN-RELATED"/>
    <property type="match status" value="1"/>
</dbReference>
<gene>
    <name evidence="5" type="ORF">JN12_02873</name>
</gene>
<feature type="domain" description="Calcineurin-like phosphoesterase" evidence="4">
    <location>
        <begin position="151"/>
        <end position="315"/>
    </location>
</feature>
<dbReference type="InterPro" id="IPR051158">
    <property type="entry name" value="Metallophosphoesterase_sf"/>
</dbReference>
<dbReference type="OrthoDB" id="9780884at2"/>